<accession>A0AAE1R4D2</accession>
<dbReference type="Proteomes" id="UP001291623">
    <property type="component" value="Unassembled WGS sequence"/>
</dbReference>
<dbReference type="GO" id="GO:0006749">
    <property type="term" value="P:glutathione metabolic process"/>
    <property type="evidence" value="ECO:0007669"/>
    <property type="project" value="InterPro"/>
</dbReference>
<feature type="domain" description="GST C-terminal" evidence="1">
    <location>
        <begin position="42"/>
        <end position="168"/>
    </location>
</feature>
<evidence type="ECO:0000313" key="2">
    <source>
        <dbReference type="EMBL" id="KAK4344673.1"/>
    </source>
</evidence>
<dbReference type="CDD" id="cd03185">
    <property type="entry name" value="GST_C_Tau"/>
    <property type="match status" value="1"/>
</dbReference>
<keyword evidence="3" id="KW-1185">Reference proteome</keyword>
<dbReference type="InterPro" id="IPR004046">
    <property type="entry name" value="GST_C"/>
</dbReference>
<dbReference type="Gene3D" id="1.20.1050.10">
    <property type="match status" value="1"/>
</dbReference>
<proteinExistence type="predicted"/>
<organism evidence="2 3">
    <name type="scientific">Anisodus tanguticus</name>
    <dbReference type="NCBI Taxonomy" id="243964"/>
    <lineage>
        <taxon>Eukaryota</taxon>
        <taxon>Viridiplantae</taxon>
        <taxon>Streptophyta</taxon>
        <taxon>Embryophyta</taxon>
        <taxon>Tracheophyta</taxon>
        <taxon>Spermatophyta</taxon>
        <taxon>Magnoliopsida</taxon>
        <taxon>eudicotyledons</taxon>
        <taxon>Gunneridae</taxon>
        <taxon>Pentapetalae</taxon>
        <taxon>asterids</taxon>
        <taxon>lamiids</taxon>
        <taxon>Solanales</taxon>
        <taxon>Solanaceae</taxon>
        <taxon>Solanoideae</taxon>
        <taxon>Hyoscyameae</taxon>
        <taxon>Anisodus</taxon>
    </lineage>
</organism>
<name>A0AAE1R4D2_9SOLA</name>
<gene>
    <name evidence="2" type="ORF">RND71_034849</name>
</gene>
<dbReference type="InterPro" id="IPR045073">
    <property type="entry name" value="Omega/Tau-like"/>
</dbReference>
<protein>
    <recommendedName>
        <fullName evidence="1">GST C-terminal domain-containing protein</fullName>
    </recommendedName>
</protein>
<evidence type="ECO:0000259" key="1">
    <source>
        <dbReference type="PROSITE" id="PS50405"/>
    </source>
</evidence>
<dbReference type="InterPro" id="IPR036282">
    <property type="entry name" value="Glutathione-S-Trfase_C_sf"/>
</dbReference>
<comment type="caution">
    <text evidence="2">The sequence shown here is derived from an EMBL/GenBank/DDBJ whole genome shotgun (WGS) entry which is preliminary data.</text>
</comment>
<dbReference type="Pfam" id="PF00043">
    <property type="entry name" value="GST_C"/>
    <property type="match status" value="1"/>
</dbReference>
<dbReference type="SUPFAM" id="SSF47616">
    <property type="entry name" value="GST C-terminal domain-like"/>
    <property type="match status" value="1"/>
</dbReference>
<dbReference type="PANTHER" id="PTHR11260">
    <property type="entry name" value="GLUTATHIONE S-TRANSFERASE, GST, SUPERFAMILY, GST DOMAIN CONTAINING"/>
    <property type="match status" value="1"/>
</dbReference>
<dbReference type="PROSITE" id="PS50405">
    <property type="entry name" value="GST_CTER"/>
    <property type="match status" value="1"/>
</dbReference>
<dbReference type="PANTHER" id="PTHR11260:SF676">
    <property type="entry name" value="GLUTATHIONE S-TRANSFERASE U8"/>
    <property type="match status" value="1"/>
</dbReference>
<dbReference type="GO" id="GO:0004364">
    <property type="term" value="F:glutathione transferase activity"/>
    <property type="evidence" value="ECO:0007669"/>
    <property type="project" value="InterPro"/>
</dbReference>
<reference evidence="2" key="1">
    <citation type="submission" date="2023-12" db="EMBL/GenBank/DDBJ databases">
        <title>Genome assembly of Anisodus tanguticus.</title>
        <authorList>
            <person name="Wang Y.-J."/>
        </authorList>
    </citation>
    <scope>NUCLEOTIDE SEQUENCE</scope>
    <source>
        <strain evidence="2">KB-2021</strain>
        <tissue evidence="2">Leaf</tissue>
    </source>
</reference>
<evidence type="ECO:0000313" key="3">
    <source>
        <dbReference type="Proteomes" id="UP001291623"/>
    </source>
</evidence>
<dbReference type="EMBL" id="JAVYJV010000019">
    <property type="protein sequence ID" value="KAK4344673.1"/>
    <property type="molecule type" value="Genomic_DNA"/>
</dbReference>
<sequence>MEAKTDDDVISPYWFGNPEVEKCKEWECGSPFGNDPDESRNETLRSSRRISFKKVTTTFFYFLCVPTTWKALWSKGEEQKKDKEEAYEILKVIDNELKDMKFFGGDNIGFVDIVANFIGFWIEIFEEVTGLMLVTSEKCPNICAWRNEYLNCNQVMENMPPREMLLDIFKAQVEAVATTTTYPMKSHNVGVWGG</sequence>
<dbReference type="AlphaFoldDB" id="A0AAE1R4D2"/>
<dbReference type="InterPro" id="IPR045074">
    <property type="entry name" value="GST_C_Tau"/>
</dbReference>
<dbReference type="InterPro" id="IPR010987">
    <property type="entry name" value="Glutathione-S-Trfase_C-like"/>
</dbReference>
<dbReference type="GO" id="GO:0005737">
    <property type="term" value="C:cytoplasm"/>
    <property type="evidence" value="ECO:0007669"/>
    <property type="project" value="TreeGrafter"/>
</dbReference>